<protein>
    <submittedName>
        <fullName evidence="1">Uncharacterized protein</fullName>
    </submittedName>
</protein>
<evidence type="ECO:0000313" key="1">
    <source>
        <dbReference type="EMBL" id="PDT45099.1"/>
    </source>
</evidence>
<comment type="caution">
    <text evidence="1">The sequence shown here is derived from an EMBL/GenBank/DDBJ whole genome shotgun (WGS) entry which is preliminary data.</text>
</comment>
<dbReference type="Proteomes" id="UP000220353">
    <property type="component" value="Unassembled WGS sequence"/>
</dbReference>
<gene>
    <name evidence="1" type="ORF">CO661_24960</name>
</gene>
<sequence>MEMMVWGGEKLFGQRRQRPVAGFLIPVPDNAMIDTDGAALAPIETIVNFVNYLLSGGFYRLQ</sequence>
<dbReference type="EMBL" id="NWTC01000024">
    <property type="protein sequence ID" value="PDT45099.1"/>
    <property type="molecule type" value="Genomic_DNA"/>
</dbReference>
<accession>A0A2A6LSJ4</accession>
<dbReference type="AlphaFoldDB" id="A0A2A6LSJ4"/>
<organism evidence="1 2">
    <name type="scientific">Rhizobium fredii</name>
    <name type="common">Sinorhizobium fredii</name>
    <dbReference type="NCBI Taxonomy" id="380"/>
    <lineage>
        <taxon>Bacteria</taxon>
        <taxon>Pseudomonadati</taxon>
        <taxon>Pseudomonadota</taxon>
        <taxon>Alphaproteobacteria</taxon>
        <taxon>Hyphomicrobiales</taxon>
        <taxon>Rhizobiaceae</taxon>
        <taxon>Sinorhizobium/Ensifer group</taxon>
        <taxon>Sinorhizobium</taxon>
    </lineage>
</organism>
<reference evidence="1 2" key="1">
    <citation type="submission" date="2017-09" db="EMBL/GenBank/DDBJ databases">
        <title>Comparative genomics of rhizobia isolated from Phaseolus vulgaris in China.</title>
        <authorList>
            <person name="Tong W."/>
        </authorList>
    </citation>
    <scope>NUCLEOTIDE SEQUENCE [LARGE SCALE GENOMIC DNA]</scope>
    <source>
        <strain evidence="1 2">PCH1</strain>
    </source>
</reference>
<evidence type="ECO:0000313" key="2">
    <source>
        <dbReference type="Proteomes" id="UP000220353"/>
    </source>
</evidence>
<proteinExistence type="predicted"/>
<name>A0A2A6LSJ4_RHIFR</name>